<accession>A0ACB8KDG6</accession>
<comment type="caution">
    <text evidence="1">The sequence shown here is derived from an EMBL/GenBank/DDBJ whole genome shotgun (WGS) entry which is preliminary data.</text>
</comment>
<name>A0ACB8KDG6_CITSI</name>
<dbReference type="EMBL" id="CM039174">
    <property type="protein sequence ID" value="KAH9752428.1"/>
    <property type="molecule type" value="Genomic_DNA"/>
</dbReference>
<organism evidence="1 2">
    <name type="scientific">Citrus sinensis</name>
    <name type="common">Sweet orange</name>
    <name type="synonym">Citrus aurantium var. sinensis</name>
    <dbReference type="NCBI Taxonomy" id="2711"/>
    <lineage>
        <taxon>Eukaryota</taxon>
        <taxon>Viridiplantae</taxon>
        <taxon>Streptophyta</taxon>
        <taxon>Embryophyta</taxon>
        <taxon>Tracheophyta</taxon>
        <taxon>Spermatophyta</taxon>
        <taxon>Magnoliopsida</taxon>
        <taxon>eudicotyledons</taxon>
        <taxon>Gunneridae</taxon>
        <taxon>Pentapetalae</taxon>
        <taxon>rosids</taxon>
        <taxon>malvids</taxon>
        <taxon>Sapindales</taxon>
        <taxon>Rutaceae</taxon>
        <taxon>Aurantioideae</taxon>
        <taxon>Citrus</taxon>
    </lineage>
</organism>
<sequence length="547" mass="61504">MTTRAKNNIRKPIQKLNLHTHLSSPPNLEPTSMTHALKDHNWRRAMSEEYDALVRNGTWELVPPDGITNLVGCKWIFRIKKHSDGSLDQFKALIVAKGFHQRPDVDYHETFSPVVKPTTVRLVLSIVVSNGWSLRQLDINNAFLQGWLSEHVYMAQPPGFVDSDRPTYVCKLHKAIYGLKQAPRAWYHELRQFLAHSGFTNSHSDTFLFVLNTGRHVLFLLVYVDDIIVTGNSDDLVSQFVGCLAQRFSLKDLGSLSYFLGVEVVPHRRGILLSQRIYIQDLLKRTHMADATPVLTPLPTNSSSLTITSGTPLSDPSQFRAVVGSLQYLSLTRPDISFAVNKMAQFMHQPTDEHWVLVKRILRYLCGTLDKGLLLHRESPLSLHGFSDGLHAFSDVDWAGNKDDYSSTSAYLVYLGRNLISWSSKKQQTVARSSTEAEYRSVAATAAELRWVCSLLAELGVTLQSSLVVYCDNIGATQLSSNPVFHSRMKHVAVDYHFICEQVQSGLLRVAHVSSADQLADLLTKPLPRSQFLLLRDKIGLFTRGLS</sequence>
<evidence type="ECO:0000313" key="2">
    <source>
        <dbReference type="Proteomes" id="UP000829398"/>
    </source>
</evidence>
<evidence type="ECO:0000313" key="1">
    <source>
        <dbReference type="EMBL" id="KAH9752428.1"/>
    </source>
</evidence>
<protein>
    <submittedName>
        <fullName evidence="1">Retrovirus-related pol polyprotein from transposon RE2</fullName>
    </submittedName>
</protein>
<keyword evidence="2" id="KW-1185">Reference proteome</keyword>
<proteinExistence type="predicted"/>
<reference evidence="2" key="1">
    <citation type="journal article" date="2023" name="Hortic. Res.">
        <title>A chromosome-level phased genome enabling allele-level studies in sweet orange: a case study on citrus Huanglongbing tolerance.</title>
        <authorList>
            <person name="Wu B."/>
            <person name="Yu Q."/>
            <person name="Deng Z."/>
            <person name="Duan Y."/>
            <person name="Luo F."/>
            <person name="Gmitter F. Jr."/>
        </authorList>
    </citation>
    <scope>NUCLEOTIDE SEQUENCE [LARGE SCALE GENOMIC DNA]</scope>
    <source>
        <strain evidence="2">cv. Valencia</strain>
    </source>
</reference>
<dbReference type="Proteomes" id="UP000829398">
    <property type="component" value="Chromosome 5"/>
</dbReference>
<gene>
    <name evidence="1" type="ORF">KPL71_014674</name>
</gene>